<evidence type="ECO:0008006" key="4">
    <source>
        <dbReference type="Google" id="ProtNLM"/>
    </source>
</evidence>
<accession>A0A2W5TLF5</accession>
<dbReference type="AlphaFoldDB" id="A0A2W5TLF5"/>
<protein>
    <recommendedName>
        <fullName evidence="4">Lipoprotein</fullName>
    </recommendedName>
</protein>
<organism evidence="2 3">
    <name type="scientific">Acinetobacter johnsonii</name>
    <dbReference type="NCBI Taxonomy" id="40214"/>
    <lineage>
        <taxon>Bacteria</taxon>
        <taxon>Pseudomonadati</taxon>
        <taxon>Pseudomonadota</taxon>
        <taxon>Gammaproteobacteria</taxon>
        <taxon>Moraxellales</taxon>
        <taxon>Moraxellaceae</taxon>
        <taxon>Acinetobacter</taxon>
    </lineage>
</organism>
<gene>
    <name evidence="2" type="ORF">DI542_13005</name>
</gene>
<dbReference type="PROSITE" id="PS51257">
    <property type="entry name" value="PROKAR_LIPOPROTEIN"/>
    <property type="match status" value="1"/>
</dbReference>
<evidence type="ECO:0000313" key="2">
    <source>
        <dbReference type="EMBL" id="PZQ86890.1"/>
    </source>
</evidence>
<comment type="caution">
    <text evidence="2">The sequence shown here is derived from an EMBL/GenBank/DDBJ whole genome shotgun (WGS) entry which is preliminary data.</text>
</comment>
<dbReference type="Proteomes" id="UP000249282">
    <property type="component" value="Unassembled WGS sequence"/>
</dbReference>
<evidence type="ECO:0000256" key="1">
    <source>
        <dbReference type="SAM" id="MobiDB-lite"/>
    </source>
</evidence>
<feature type="region of interest" description="Disordered" evidence="1">
    <location>
        <begin position="38"/>
        <end position="68"/>
    </location>
</feature>
<name>A0A2W5TLF5_ACIJO</name>
<proteinExistence type="predicted"/>
<feature type="region of interest" description="Disordered" evidence="1">
    <location>
        <begin position="75"/>
        <end position="94"/>
    </location>
</feature>
<dbReference type="EMBL" id="QFQJ01000077">
    <property type="protein sequence ID" value="PZQ86890.1"/>
    <property type="molecule type" value="Genomic_DNA"/>
</dbReference>
<evidence type="ECO:0000313" key="3">
    <source>
        <dbReference type="Proteomes" id="UP000249282"/>
    </source>
</evidence>
<reference evidence="2 3" key="1">
    <citation type="submission" date="2017-11" db="EMBL/GenBank/DDBJ databases">
        <title>Infants hospitalized years apart are colonized by the same room-sourced microbial strains.</title>
        <authorList>
            <person name="Brooks B."/>
            <person name="Olm M.R."/>
            <person name="Firek B.A."/>
            <person name="Baker R."/>
            <person name="Thomas B.C."/>
            <person name="Morowitz M.J."/>
            <person name="Banfield J.F."/>
        </authorList>
    </citation>
    <scope>NUCLEOTIDE SEQUENCE [LARGE SCALE GENOMIC DNA]</scope>
    <source>
        <strain evidence="2">S2_003_000_R3_20</strain>
    </source>
</reference>
<sequence>MKRIAIAIALSITLVACGDAQEKQQHRKPPEEQVISEPAHGLGVLFGKPDPNYTPPGTPVDSPGFKVTLPEDRWEDTTISKQEGKPSEAAGVDK</sequence>